<evidence type="ECO:0000256" key="1">
    <source>
        <dbReference type="ARBA" id="ARBA00005695"/>
    </source>
</evidence>
<dbReference type="InterPro" id="IPR030678">
    <property type="entry name" value="Peptide/Ni-bd"/>
</dbReference>
<dbReference type="Gene3D" id="3.10.105.10">
    <property type="entry name" value="Dipeptide-binding Protein, Domain 3"/>
    <property type="match status" value="1"/>
</dbReference>
<dbReference type="NCBIfam" id="NF045468">
    <property type="entry name" value="Opp5A_nikA"/>
    <property type="match status" value="1"/>
</dbReference>
<feature type="domain" description="Solute-binding protein family 5" evidence="5">
    <location>
        <begin position="75"/>
        <end position="427"/>
    </location>
</feature>
<feature type="signal peptide" evidence="4">
    <location>
        <begin position="1"/>
        <end position="19"/>
    </location>
</feature>
<comment type="similarity">
    <text evidence="1">Belongs to the bacterial solute-binding protein 5 family.</text>
</comment>
<dbReference type="GO" id="GO:0043190">
    <property type="term" value="C:ATP-binding cassette (ABC) transporter complex"/>
    <property type="evidence" value="ECO:0007669"/>
    <property type="project" value="InterPro"/>
</dbReference>
<evidence type="ECO:0000313" key="7">
    <source>
        <dbReference type="Proteomes" id="UP000249522"/>
    </source>
</evidence>
<dbReference type="InterPro" id="IPR039424">
    <property type="entry name" value="SBP_5"/>
</dbReference>
<dbReference type="SUPFAM" id="SSF53850">
    <property type="entry name" value="Periplasmic binding protein-like II"/>
    <property type="match status" value="1"/>
</dbReference>
<dbReference type="CDD" id="cd08490">
    <property type="entry name" value="PBP2_NikA_DppA_OppA_like_3"/>
    <property type="match status" value="1"/>
</dbReference>
<keyword evidence="2" id="KW-0813">Transport</keyword>
<dbReference type="GO" id="GO:0042597">
    <property type="term" value="C:periplasmic space"/>
    <property type="evidence" value="ECO:0007669"/>
    <property type="project" value="UniProtKB-ARBA"/>
</dbReference>
<dbReference type="PIRSF" id="PIRSF002741">
    <property type="entry name" value="MppA"/>
    <property type="match status" value="1"/>
</dbReference>
<dbReference type="PANTHER" id="PTHR30290">
    <property type="entry name" value="PERIPLASMIC BINDING COMPONENT OF ABC TRANSPORTER"/>
    <property type="match status" value="1"/>
</dbReference>
<comment type="caution">
    <text evidence="6">The sequence shown here is derived from an EMBL/GenBank/DDBJ whole genome shotgun (WGS) entry which is preliminary data.</text>
</comment>
<dbReference type="Gene3D" id="3.40.190.10">
    <property type="entry name" value="Periplasmic binding protein-like II"/>
    <property type="match status" value="1"/>
</dbReference>
<accession>A0A2W1LJE9</accession>
<dbReference type="GO" id="GO:0015833">
    <property type="term" value="P:peptide transport"/>
    <property type="evidence" value="ECO:0007669"/>
    <property type="project" value="TreeGrafter"/>
</dbReference>
<keyword evidence="7" id="KW-1185">Reference proteome</keyword>
<dbReference type="OrthoDB" id="9796817at2"/>
<organism evidence="6 7">
    <name type="scientific">Paenibacillus sambharensis</name>
    <dbReference type="NCBI Taxonomy" id="1803190"/>
    <lineage>
        <taxon>Bacteria</taxon>
        <taxon>Bacillati</taxon>
        <taxon>Bacillota</taxon>
        <taxon>Bacilli</taxon>
        <taxon>Bacillales</taxon>
        <taxon>Paenibacillaceae</taxon>
        <taxon>Paenibacillus</taxon>
    </lineage>
</organism>
<name>A0A2W1LJE9_9BACL</name>
<proteinExistence type="inferred from homology"/>
<evidence type="ECO:0000256" key="4">
    <source>
        <dbReference type="SAM" id="SignalP"/>
    </source>
</evidence>
<dbReference type="InterPro" id="IPR050035">
    <property type="entry name" value="NikA"/>
</dbReference>
<dbReference type="PANTHER" id="PTHR30290:SF9">
    <property type="entry name" value="OLIGOPEPTIDE-BINDING PROTEIN APPA"/>
    <property type="match status" value="1"/>
</dbReference>
<dbReference type="EMBL" id="QKRB01000046">
    <property type="protein sequence ID" value="PZD95035.1"/>
    <property type="molecule type" value="Genomic_DNA"/>
</dbReference>
<sequence length="509" mass="55844">MTKRHPISMILLLSLVFLAACSSSTADKQSEAGKHLNFLFNFATSSLDPNVDSSYVSLRAGITETLIHLNDKTLTIEPWLAESWDSTDGQVWTFQLREGVTFHNGKPVDAAAVKASLERAVKDNVAIQNALRIESVDADGYTLTIKTEVPFPEFPSELVHPNTSVIDVKETDYINKPIGTGPFAVSSFKPGSAVDLVRYDAYWNGPAKLDTARFAFNEDANARSFALQSGAADIVFRPAVESLDSLKAIKGVTVESTSTFRVHQITMNLDRKPLQDVNVRKAIDALIDRQAIVDTILNGHAEAATGPFPSTFSFAPDYPVKHHGLEAAKSYLQQAGYTEEGGVMQKDGETLALKLLTYSSRADLPLIAQILQSDAGKLGINVTIEQIEKPEEYMAANRDWDLATYSNLTAPRGDAGYYLNATFHPKGALNFSGVKDETLTAMIDKLNGAIGQEARSAIAEQIALYVDEQAYNSFVLHPNTLVAYKSDKVENWVTSRSEYYMLTNELDVK</sequence>
<dbReference type="Pfam" id="PF00496">
    <property type="entry name" value="SBP_bac_5"/>
    <property type="match status" value="1"/>
</dbReference>
<dbReference type="RefSeq" id="WP_111147583.1">
    <property type="nucleotide sequence ID" value="NZ_QKRB01000046.1"/>
</dbReference>
<evidence type="ECO:0000259" key="5">
    <source>
        <dbReference type="Pfam" id="PF00496"/>
    </source>
</evidence>
<evidence type="ECO:0000313" key="6">
    <source>
        <dbReference type="EMBL" id="PZD95035.1"/>
    </source>
</evidence>
<reference evidence="6 7" key="1">
    <citation type="submission" date="2018-06" db="EMBL/GenBank/DDBJ databases">
        <title>Paenibacillus imtechensis sp. nov.</title>
        <authorList>
            <person name="Pinnaka A.K."/>
            <person name="Singh H."/>
            <person name="Kaur M."/>
        </authorList>
    </citation>
    <scope>NUCLEOTIDE SEQUENCE [LARGE SCALE GENOMIC DNA]</scope>
    <source>
        <strain evidence="6 7">SMB1</strain>
    </source>
</reference>
<evidence type="ECO:0000256" key="2">
    <source>
        <dbReference type="ARBA" id="ARBA00022448"/>
    </source>
</evidence>
<protein>
    <submittedName>
        <fullName evidence="6">ABC transporter substrate-binding protein</fullName>
    </submittedName>
</protein>
<dbReference type="GO" id="GO:1904680">
    <property type="term" value="F:peptide transmembrane transporter activity"/>
    <property type="evidence" value="ECO:0007669"/>
    <property type="project" value="TreeGrafter"/>
</dbReference>
<gene>
    <name evidence="6" type="ORF">DNH61_15465</name>
</gene>
<feature type="chain" id="PRO_5038837790" evidence="4">
    <location>
        <begin position="20"/>
        <end position="509"/>
    </location>
</feature>
<dbReference type="PROSITE" id="PS51257">
    <property type="entry name" value="PROKAR_LIPOPROTEIN"/>
    <property type="match status" value="1"/>
</dbReference>
<dbReference type="InterPro" id="IPR000914">
    <property type="entry name" value="SBP_5_dom"/>
</dbReference>
<dbReference type="Proteomes" id="UP000249522">
    <property type="component" value="Unassembled WGS sequence"/>
</dbReference>
<dbReference type="AlphaFoldDB" id="A0A2W1LJE9"/>
<evidence type="ECO:0000256" key="3">
    <source>
        <dbReference type="ARBA" id="ARBA00022729"/>
    </source>
</evidence>
<keyword evidence="3 4" id="KW-0732">Signal</keyword>